<feature type="non-terminal residue" evidence="3">
    <location>
        <position position="448"/>
    </location>
</feature>
<dbReference type="Pfam" id="PF05292">
    <property type="entry name" value="MCD"/>
    <property type="match status" value="1"/>
</dbReference>
<name>A0AA36D6C1_9BILA</name>
<feature type="domain" description="Malonyl-CoA decarboxylase N-terminal" evidence="2">
    <location>
        <begin position="72"/>
        <end position="156"/>
    </location>
</feature>
<dbReference type="InterPro" id="IPR042303">
    <property type="entry name" value="Malonyl_CoA_deC_C_sf"/>
</dbReference>
<dbReference type="Gene3D" id="1.20.140.90">
    <property type="entry name" value="Malonyl-CoA decarboxylase, oligemerization domain"/>
    <property type="match status" value="1"/>
</dbReference>
<evidence type="ECO:0008006" key="5">
    <source>
        <dbReference type="Google" id="ProtNLM"/>
    </source>
</evidence>
<dbReference type="AlphaFoldDB" id="A0AA36D6C1"/>
<dbReference type="EMBL" id="CATQJA010002659">
    <property type="protein sequence ID" value="CAJ0580523.1"/>
    <property type="molecule type" value="Genomic_DNA"/>
</dbReference>
<dbReference type="Gene3D" id="3.40.630.150">
    <property type="entry name" value="Malonyl-CoA decarboxylase, catalytic domain"/>
    <property type="match status" value="1"/>
</dbReference>
<protein>
    <recommendedName>
        <fullName evidence="5">Malonyl-CoA decarboxylase</fullName>
    </recommendedName>
</protein>
<dbReference type="GO" id="GO:2001294">
    <property type="term" value="P:malonyl-CoA catabolic process"/>
    <property type="evidence" value="ECO:0007669"/>
    <property type="project" value="TreeGrafter"/>
</dbReference>
<keyword evidence="4" id="KW-1185">Reference proteome</keyword>
<dbReference type="Pfam" id="PF17408">
    <property type="entry name" value="MCD_N"/>
    <property type="match status" value="1"/>
</dbReference>
<dbReference type="GO" id="GO:0006085">
    <property type="term" value="P:acetyl-CoA biosynthetic process"/>
    <property type="evidence" value="ECO:0007669"/>
    <property type="project" value="TreeGrafter"/>
</dbReference>
<dbReference type="GO" id="GO:0005782">
    <property type="term" value="C:peroxisomal matrix"/>
    <property type="evidence" value="ECO:0007669"/>
    <property type="project" value="TreeGrafter"/>
</dbReference>
<evidence type="ECO:0000313" key="3">
    <source>
        <dbReference type="EMBL" id="CAJ0580523.1"/>
    </source>
</evidence>
<accession>A0AA36D6C1</accession>
<dbReference type="GO" id="GO:0006633">
    <property type="term" value="P:fatty acid biosynthetic process"/>
    <property type="evidence" value="ECO:0007669"/>
    <property type="project" value="InterPro"/>
</dbReference>
<dbReference type="GO" id="GO:0050080">
    <property type="term" value="F:malonyl-CoA decarboxylase activity"/>
    <property type="evidence" value="ECO:0007669"/>
    <property type="project" value="InterPro"/>
</dbReference>
<feature type="domain" description="Malonyl-CoA decarboxylase C-terminal" evidence="1">
    <location>
        <begin position="160"/>
        <end position="420"/>
    </location>
</feature>
<dbReference type="PANTHER" id="PTHR28641:SF1">
    <property type="entry name" value="MALONYL-COA DECARBOXYLASE, MITOCHONDRIAL"/>
    <property type="match status" value="1"/>
</dbReference>
<evidence type="ECO:0000313" key="4">
    <source>
        <dbReference type="Proteomes" id="UP001177023"/>
    </source>
</evidence>
<dbReference type="GO" id="GO:0005759">
    <property type="term" value="C:mitochondrial matrix"/>
    <property type="evidence" value="ECO:0007669"/>
    <property type="project" value="TreeGrafter"/>
</dbReference>
<proteinExistence type="predicted"/>
<evidence type="ECO:0000259" key="2">
    <source>
        <dbReference type="Pfam" id="PF17408"/>
    </source>
</evidence>
<dbReference type="FunFam" id="3.40.630.150:FF:000001">
    <property type="entry name" value="Malonyl-CoA decarboxylase, mitochondrial"/>
    <property type="match status" value="1"/>
</dbReference>
<dbReference type="InterPro" id="IPR038351">
    <property type="entry name" value="MCD_N_sf"/>
</dbReference>
<evidence type="ECO:0000259" key="1">
    <source>
        <dbReference type="Pfam" id="PF05292"/>
    </source>
</evidence>
<dbReference type="InterPro" id="IPR007956">
    <property type="entry name" value="Malonyl_CoA_deC_C"/>
</dbReference>
<dbReference type="PANTHER" id="PTHR28641">
    <property type="match status" value="1"/>
</dbReference>
<dbReference type="InterPro" id="IPR035372">
    <property type="entry name" value="MCD_N"/>
</dbReference>
<dbReference type="InterPro" id="IPR038917">
    <property type="entry name" value="Malonyl_CoA_deC"/>
</dbReference>
<organism evidence="3 4">
    <name type="scientific">Mesorhabditis spiculigera</name>
    <dbReference type="NCBI Taxonomy" id="96644"/>
    <lineage>
        <taxon>Eukaryota</taxon>
        <taxon>Metazoa</taxon>
        <taxon>Ecdysozoa</taxon>
        <taxon>Nematoda</taxon>
        <taxon>Chromadorea</taxon>
        <taxon>Rhabditida</taxon>
        <taxon>Rhabditina</taxon>
        <taxon>Rhabditomorpha</taxon>
        <taxon>Rhabditoidea</taxon>
        <taxon>Rhabditidae</taxon>
        <taxon>Mesorhabditinae</taxon>
        <taxon>Mesorhabditis</taxon>
    </lineage>
</organism>
<reference evidence="3" key="1">
    <citation type="submission" date="2023-06" db="EMBL/GenBank/DDBJ databases">
        <authorList>
            <person name="Delattre M."/>
        </authorList>
    </citation>
    <scope>NUCLEOTIDE SEQUENCE</scope>
    <source>
        <strain evidence="3">AF72</strain>
    </source>
</reference>
<dbReference type="Proteomes" id="UP001177023">
    <property type="component" value="Unassembled WGS sequence"/>
</dbReference>
<gene>
    <name evidence="3" type="ORF">MSPICULIGERA_LOCUS18721</name>
</gene>
<sequence>MLTRWPIRQCLAFRQLSGSTREKLDGVLKILNSRPTSDQLMYVSKNFLDVYQRGEPKEKLDLVLRLGKEAGINQNSLEGAISRFSKNNSLFLDVRSAATPAFHTLFQSIGNTEGGVRQICDIREFLLRQIRKADKADVAVLRRIEESCRELLTSWFCLSNLKLCRLTWESPGDIIQKVASYEAVHPVHGLLDIKRRVGPHRRCFYFQHEAMPREPLVIVHVALTDQIASNVQHITKEADLSYDESRDNTAIYYSSTSTQKGLSGVDLGNLLIKSVVAELSREDPHIKTHSTLSPIPGFRAWLLRALKEPQSFGDVLDEFCLQELKRLAQKDVSVEEGGRLLLNVLGSDRVEHQRIEVFKPLLMRLCATYLYKEKRNGYALNPVANFHLRNGAELYRINWAADTSARGLFNSFGIMVNYRYRLEDVNSNSASYVNSKTIAVDPQVLNLL</sequence>
<comment type="caution">
    <text evidence="3">The sequence shown here is derived from an EMBL/GenBank/DDBJ whole genome shotgun (WGS) entry which is preliminary data.</text>
</comment>